<organism evidence="2 4">
    <name type="scientific">Vibrio cholerae</name>
    <dbReference type="NCBI Taxonomy" id="666"/>
    <lineage>
        <taxon>Bacteria</taxon>
        <taxon>Pseudomonadati</taxon>
        <taxon>Pseudomonadota</taxon>
        <taxon>Gammaproteobacteria</taxon>
        <taxon>Vibrionales</taxon>
        <taxon>Vibrionaceae</taxon>
        <taxon>Vibrio</taxon>
    </lineage>
</organism>
<reference evidence="3 4" key="1">
    <citation type="submission" date="2015-07" db="EMBL/GenBank/DDBJ databases">
        <authorList>
            <consortium name="Pathogen Informatics"/>
        </authorList>
    </citation>
    <scope>NUCLEOTIDE SEQUENCE [LARGE SCALE GENOMIC DNA]</scope>
    <source>
        <strain evidence="2 4">A325</strain>
        <strain evidence="1 3">A51</strain>
    </source>
</reference>
<dbReference type="Proteomes" id="UP000046067">
    <property type="component" value="Unassembled WGS sequence"/>
</dbReference>
<evidence type="ECO:0000313" key="4">
    <source>
        <dbReference type="Proteomes" id="UP000046067"/>
    </source>
</evidence>
<evidence type="ECO:0000313" key="3">
    <source>
        <dbReference type="Proteomes" id="UP000044806"/>
    </source>
</evidence>
<accession>A0A655VJL8</accession>
<dbReference type="Proteomes" id="UP000044806">
    <property type="component" value="Unassembled WGS sequence"/>
</dbReference>
<dbReference type="EMBL" id="CWOW01000009">
    <property type="protein sequence ID" value="CSA59896.1"/>
    <property type="molecule type" value="Genomic_DNA"/>
</dbReference>
<sequence length="71" mass="7415">MVSGRTPIAMIRMSVVSVSPLLSTKSNSPSTCLCSRDSPDSVLGKVAAGLYSTDFKAAPNRKSMPLARISA</sequence>
<dbReference type="AlphaFoldDB" id="A0A655VJL8"/>
<evidence type="ECO:0000313" key="1">
    <source>
        <dbReference type="EMBL" id="CSA59896.1"/>
    </source>
</evidence>
<name>A0A655VJL8_VIBCL</name>
<dbReference type="EMBL" id="CWQJ01000003">
    <property type="protein sequence ID" value="CSB70345.1"/>
    <property type="molecule type" value="Genomic_DNA"/>
</dbReference>
<gene>
    <name evidence="1" type="ORF">ERS013165_01959</name>
    <name evidence="2" type="ORF">ERS013201_00732</name>
</gene>
<protein>
    <submittedName>
        <fullName evidence="2">Uncharacterized protein</fullName>
    </submittedName>
</protein>
<proteinExistence type="predicted"/>
<evidence type="ECO:0000313" key="2">
    <source>
        <dbReference type="EMBL" id="CSB70345.1"/>
    </source>
</evidence>